<protein>
    <submittedName>
        <fullName evidence="2">Uncharacterized protein</fullName>
    </submittedName>
</protein>
<proteinExistence type="predicted"/>
<feature type="region of interest" description="Disordered" evidence="1">
    <location>
        <begin position="93"/>
        <end position="114"/>
    </location>
</feature>
<dbReference type="Proteomes" id="UP000198525">
    <property type="component" value="Unassembled WGS sequence"/>
</dbReference>
<dbReference type="OrthoDB" id="7060606at2"/>
<keyword evidence="3" id="KW-1185">Reference proteome</keyword>
<evidence type="ECO:0000313" key="3">
    <source>
        <dbReference type="Proteomes" id="UP000198525"/>
    </source>
</evidence>
<accession>A0A1G8Y681</accession>
<dbReference type="Pfam" id="PF14386">
    <property type="entry name" value="DUF4417"/>
    <property type="match status" value="1"/>
</dbReference>
<gene>
    <name evidence="2" type="ORF">SAMN04487954_11015</name>
</gene>
<sequence length="114" mass="13078">MPRSFTQPPDWTCKPGGWDTIGTREVFPGASPLGIPDLLPQTFTEPPPAFWLLPYRSKCSLAARDLCHFYLDDYRFETTWNEPNAALSHLRRADARLQPRPDHAARRLHAQPDH</sequence>
<dbReference type="EMBL" id="FNES01000010">
    <property type="protein sequence ID" value="SDJ98316.1"/>
    <property type="molecule type" value="Genomic_DNA"/>
</dbReference>
<dbReference type="RefSeq" id="WP_143005106.1">
    <property type="nucleotide sequence ID" value="NZ_FNES01000010.1"/>
</dbReference>
<dbReference type="STRING" id="376427.SAMN04487954_11015"/>
<evidence type="ECO:0000313" key="2">
    <source>
        <dbReference type="EMBL" id="SDJ98316.1"/>
    </source>
</evidence>
<reference evidence="2 3" key="1">
    <citation type="submission" date="2016-10" db="EMBL/GenBank/DDBJ databases">
        <authorList>
            <person name="de Groot N.N."/>
        </authorList>
    </citation>
    <scope>NUCLEOTIDE SEQUENCE [LARGE SCALE GENOMIC DNA]</scope>
    <source>
        <strain evidence="2 3">CGMCC 1.6133</strain>
    </source>
</reference>
<dbReference type="AlphaFoldDB" id="A0A1G8Y681"/>
<evidence type="ECO:0000256" key="1">
    <source>
        <dbReference type="SAM" id="MobiDB-lite"/>
    </source>
</evidence>
<organism evidence="2 3">
    <name type="scientific">Billgrantia gudaonensis</name>
    <dbReference type="NCBI Taxonomy" id="376427"/>
    <lineage>
        <taxon>Bacteria</taxon>
        <taxon>Pseudomonadati</taxon>
        <taxon>Pseudomonadota</taxon>
        <taxon>Gammaproteobacteria</taxon>
        <taxon>Oceanospirillales</taxon>
        <taxon>Halomonadaceae</taxon>
        <taxon>Billgrantia</taxon>
    </lineage>
</organism>
<dbReference type="InterPro" id="IPR025530">
    <property type="entry name" value="DUF4417"/>
</dbReference>
<name>A0A1G8Y681_9GAMM</name>